<name>A0A9D4YZJ0_CHLVU</name>
<protein>
    <recommendedName>
        <fullName evidence="6">Dynein heavy chain</fullName>
    </recommendedName>
</protein>
<dbReference type="Pfam" id="PF08393">
    <property type="entry name" value="DHC_N2"/>
    <property type="match status" value="2"/>
</dbReference>
<evidence type="ECO:0000259" key="3">
    <source>
        <dbReference type="Pfam" id="PF08393"/>
    </source>
</evidence>
<comment type="caution">
    <text evidence="4">The sequence shown here is derived from an EMBL/GenBank/DDBJ whole genome shotgun (WGS) entry which is preliminary data.</text>
</comment>
<dbReference type="AlphaFoldDB" id="A0A9D4YZJ0"/>
<dbReference type="EMBL" id="SIDB01000003">
    <property type="protein sequence ID" value="KAI3434556.1"/>
    <property type="molecule type" value="Genomic_DNA"/>
</dbReference>
<dbReference type="GO" id="GO:0045505">
    <property type="term" value="F:dynein intermediate chain binding"/>
    <property type="evidence" value="ECO:0007669"/>
    <property type="project" value="InterPro"/>
</dbReference>
<proteinExistence type="inferred from homology"/>
<organism evidence="4 5">
    <name type="scientific">Chlorella vulgaris</name>
    <name type="common">Green alga</name>
    <dbReference type="NCBI Taxonomy" id="3077"/>
    <lineage>
        <taxon>Eukaryota</taxon>
        <taxon>Viridiplantae</taxon>
        <taxon>Chlorophyta</taxon>
        <taxon>core chlorophytes</taxon>
        <taxon>Trebouxiophyceae</taxon>
        <taxon>Chlorellales</taxon>
        <taxon>Chlorellaceae</taxon>
        <taxon>Chlorella clade</taxon>
        <taxon>Chlorella</taxon>
    </lineage>
</organism>
<reference evidence="4" key="2">
    <citation type="submission" date="2020-11" db="EMBL/GenBank/DDBJ databases">
        <authorList>
            <person name="Cecchin M."/>
            <person name="Marcolungo L."/>
            <person name="Rossato M."/>
            <person name="Girolomoni L."/>
            <person name="Cosentino E."/>
            <person name="Cuine S."/>
            <person name="Li-Beisson Y."/>
            <person name="Delledonne M."/>
            <person name="Ballottari M."/>
        </authorList>
    </citation>
    <scope>NUCLEOTIDE SEQUENCE</scope>
    <source>
        <strain evidence="4">211/11P</strain>
        <tissue evidence="4">Whole cell</tissue>
    </source>
</reference>
<comment type="similarity">
    <text evidence="1">Belongs to the dynein heavy chain family.</text>
</comment>
<dbReference type="GO" id="GO:0007018">
    <property type="term" value="P:microtubule-based movement"/>
    <property type="evidence" value="ECO:0007669"/>
    <property type="project" value="InterPro"/>
</dbReference>
<sequence length="899" mass="101769">MTLVLTNPEQQTHFFVARLRAYLDVNDAAWQKFATGEHRFPVEAFVARAEPRCLLFYWEGRNLRASNGLPQDFERKAMYFLKTVSKPLGDDISKYVICGDLNANMSQHLATLSSEIFMPIISHSRLRSPVPEMVAKDVAHGICKFAASVNVAAVSLHNGVNLPSPPGNVKLNNEFNNRLLSLVRDIGNALVEQARKLCNGSEVMQMEPQQAADKLRLVLKFGRLERVDIGGPAGKLLTDNARLIYSDFKRAADHFSKLDYDILDVYAPQFAQDFSYFHRVVHDVERRVASVILQGVSNCSKYDSIFKLLESFDELLNRGAINADFERKHSDLVIAFLDEIREVSKHLFKLSQDAPILLKSLAPHSGALAWASSIRERIKGPMQRLSGLSSFSLHFDAGFELVRLFNVLMAAIGDYEKAVMHDWSLMSARVTEQKLCQPVLRIDSCLGGYLEKNQLLIASIQVQNVLKQWQSDATVARKEGKLYTFEELGSSTAHNTSMRQASITDGSKDIAKHLASLSRALKLPKRSPAWRRFLSFTSDLVVDGLVNSILTFLEQLSCHTTVEDIVSKDVPLLEAQLELAPTTIVWLPSLDMEFPGQSVRSLMHNWIQSNVDVTRLVRRVDISEGSYAKEIEEDIREELEQLKSLWDSVGRVLYTFHAWSKLFWTTLNVEDLIDECRQLLDHVKGLPKAVRSYQLYCVLEDKVKAMCSTLPLVQDLYHPAIRDRHWTVLMRITVVESLENDTVTLQTLSSGKYVQGNPAFREAVRLWQQQLGTVDQVLNVWKDVQRKWQALEPIFVGSADIRVQLPEESKLFDTVNSDYLDLMRVAPEVTGVLEACRVEARQDSLEGMLHQLEECEKALQEYIETKRVAFPRLYFVSSSDVLDILSKGSVPQAIVRLAD</sequence>
<evidence type="ECO:0000313" key="5">
    <source>
        <dbReference type="Proteomes" id="UP001055712"/>
    </source>
</evidence>
<dbReference type="OrthoDB" id="538982at2759"/>
<dbReference type="InterPro" id="IPR026983">
    <property type="entry name" value="DHC"/>
</dbReference>
<dbReference type="PANTHER" id="PTHR46532:SF11">
    <property type="entry name" value="DYNEIN AXONEMAL HEAVY CHAIN 12"/>
    <property type="match status" value="1"/>
</dbReference>
<dbReference type="InterPro" id="IPR013602">
    <property type="entry name" value="Dynein_heavy_linker"/>
</dbReference>
<evidence type="ECO:0000259" key="2">
    <source>
        <dbReference type="Pfam" id="PF08385"/>
    </source>
</evidence>
<dbReference type="GO" id="GO:0005858">
    <property type="term" value="C:axonemal dynein complex"/>
    <property type="evidence" value="ECO:0007669"/>
    <property type="project" value="TreeGrafter"/>
</dbReference>
<dbReference type="Proteomes" id="UP001055712">
    <property type="component" value="Unassembled WGS sequence"/>
</dbReference>
<evidence type="ECO:0000313" key="4">
    <source>
        <dbReference type="EMBL" id="KAI3434556.1"/>
    </source>
</evidence>
<dbReference type="Pfam" id="PF08385">
    <property type="entry name" value="DHC_N1"/>
    <property type="match status" value="1"/>
</dbReference>
<dbReference type="Gene3D" id="1.20.140.100">
    <property type="entry name" value="Dynein heavy chain, N-terminal domain 2"/>
    <property type="match status" value="1"/>
</dbReference>
<feature type="domain" description="Dynein heavy chain tail" evidence="2">
    <location>
        <begin position="218"/>
        <end position="444"/>
    </location>
</feature>
<dbReference type="PANTHER" id="PTHR46532">
    <property type="entry name" value="MALE FERTILITY FACTOR KL5"/>
    <property type="match status" value="1"/>
</dbReference>
<dbReference type="InterPro" id="IPR042222">
    <property type="entry name" value="Dynein_2_N"/>
</dbReference>
<reference evidence="4" key="1">
    <citation type="journal article" date="2019" name="Plant J.">
        <title>Chlorella vulgaris genome assembly and annotation reveals the molecular basis for metabolic acclimation to high light conditions.</title>
        <authorList>
            <person name="Cecchin M."/>
            <person name="Marcolungo L."/>
            <person name="Rossato M."/>
            <person name="Girolomoni L."/>
            <person name="Cosentino E."/>
            <person name="Cuine S."/>
            <person name="Li-Beisson Y."/>
            <person name="Delledonne M."/>
            <person name="Ballottari M."/>
        </authorList>
    </citation>
    <scope>NUCLEOTIDE SEQUENCE</scope>
    <source>
        <strain evidence="4">211/11P</strain>
    </source>
</reference>
<gene>
    <name evidence="4" type="ORF">D9Q98_002629</name>
</gene>
<evidence type="ECO:0000256" key="1">
    <source>
        <dbReference type="ARBA" id="ARBA00008887"/>
    </source>
</evidence>
<accession>A0A9D4YZJ0</accession>
<evidence type="ECO:0008006" key="6">
    <source>
        <dbReference type="Google" id="ProtNLM"/>
    </source>
</evidence>
<feature type="domain" description="Dynein heavy chain linker" evidence="3">
    <location>
        <begin position="634"/>
        <end position="733"/>
    </location>
</feature>
<feature type="domain" description="Dynein heavy chain linker" evidence="3">
    <location>
        <begin position="734"/>
        <end position="894"/>
    </location>
</feature>
<dbReference type="FunFam" id="1.20.140.100:FF:000001">
    <property type="entry name" value="dynein heavy chain 17, axonemal"/>
    <property type="match status" value="1"/>
</dbReference>
<keyword evidence="5" id="KW-1185">Reference proteome</keyword>
<dbReference type="InterPro" id="IPR013594">
    <property type="entry name" value="Dynein_heavy_tail"/>
</dbReference>
<dbReference type="GO" id="GO:0051959">
    <property type="term" value="F:dynein light intermediate chain binding"/>
    <property type="evidence" value="ECO:0007669"/>
    <property type="project" value="InterPro"/>
</dbReference>